<reference evidence="1 2" key="1">
    <citation type="submission" date="2019-07" db="EMBL/GenBank/DDBJ databases">
        <authorList>
            <person name="Jastrzebski P J."/>
            <person name="Paukszto L."/>
            <person name="Jastrzebski P J."/>
        </authorList>
    </citation>
    <scope>NUCLEOTIDE SEQUENCE [LARGE SCALE GENOMIC DNA]</scope>
    <source>
        <strain evidence="1 2">WMS-il1</strain>
    </source>
</reference>
<accession>A0A564ZD28</accession>
<evidence type="ECO:0000313" key="1">
    <source>
        <dbReference type="EMBL" id="VUZ57262.1"/>
    </source>
</evidence>
<organism evidence="1 2">
    <name type="scientific">Hymenolepis diminuta</name>
    <name type="common">Rat tapeworm</name>
    <dbReference type="NCBI Taxonomy" id="6216"/>
    <lineage>
        <taxon>Eukaryota</taxon>
        <taxon>Metazoa</taxon>
        <taxon>Spiralia</taxon>
        <taxon>Lophotrochozoa</taxon>
        <taxon>Platyhelminthes</taxon>
        <taxon>Cestoda</taxon>
        <taxon>Eucestoda</taxon>
        <taxon>Cyclophyllidea</taxon>
        <taxon>Hymenolepididae</taxon>
        <taxon>Hymenolepis</taxon>
    </lineage>
</organism>
<dbReference type="EMBL" id="CABIJS010000714">
    <property type="protein sequence ID" value="VUZ57262.1"/>
    <property type="molecule type" value="Genomic_DNA"/>
</dbReference>
<evidence type="ECO:0000313" key="2">
    <source>
        <dbReference type="Proteomes" id="UP000321570"/>
    </source>
</evidence>
<dbReference type="Proteomes" id="UP000321570">
    <property type="component" value="Unassembled WGS sequence"/>
</dbReference>
<dbReference type="AlphaFoldDB" id="A0A564ZD28"/>
<proteinExistence type="predicted"/>
<protein>
    <submittedName>
        <fullName evidence="1">Uncharacterized protein</fullName>
    </submittedName>
</protein>
<keyword evidence="2" id="KW-1185">Reference proteome</keyword>
<gene>
    <name evidence="1" type="ORF">WMSIL1_LOCUS14723</name>
</gene>
<name>A0A564ZD28_HYMDI</name>
<sequence length="50" mass="5668">MLMIFLFSPPPKILYFLSLIQPSPHPKILLALSFHIIVNLDPKFHALVGV</sequence>